<feature type="domain" description="SGNH hydrolase-type esterase" evidence="2">
    <location>
        <begin position="35"/>
        <end position="252"/>
    </location>
</feature>
<dbReference type="InterPro" id="IPR037460">
    <property type="entry name" value="SEST-like"/>
</dbReference>
<dbReference type="PANTHER" id="PTHR37981:SF1">
    <property type="entry name" value="SGNH HYDROLASE-TYPE ESTERASE DOMAIN-CONTAINING PROTEIN"/>
    <property type="match status" value="1"/>
</dbReference>
<keyword evidence="3" id="KW-0378">Hydrolase</keyword>
<dbReference type="SUPFAM" id="SSF52266">
    <property type="entry name" value="SGNH hydrolase"/>
    <property type="match status" value="1"/>
</dbReference>
<dbReference type="InterPro" id="IPR036514">
    <property type="entry name" value="SGNH_hydro_sf"/>
</dbReference>
<proteinExistence type="predicted"/>
<sequence>MFGSRRLAVLGSALAGLLTPLLVQPAHAAAPVYVALGDSYASGTGTRSYISDGTSCQRSTKAYPSLIAAARGYALNFRACSGARVADVTNTQLSALTTATTYVTISVGGNDAGFADVLTTCAQPGWMSNCNGAINTAQAYINNTLPTQLSNLYAAIRARAPYAKVVVVGYPRIFMGEDCNAFTWFSPDEEARLNQTADLLNSRTASVAASRGFTFANPTDAFLGHAVCDDVEYINGLSSPISESYHPNVPGHSHGYTPVVSSAVGTTLAVTAEVQAASDASAADQAALQSQYADADRGIEPEVFVVPDLTSPDARRAARRAGIDLDRLIERSRQHRRTAR</sequence>
<keyword evidence="4" id="KW-1185">Reference proteome</keyword>
<reference evidence="4" key="1">
    <citation type="journal article" date="2019" name="Int. J. Syst. Evol. Microbiol.">
        <title>The Global Catalogue of Microorganisms (GCM) 10K type strain sequencing project: providing services to taxonomists for standard genome sequencing and annotation.</title>
        <authorList>
            <consortium name="The Broad Institute Genomics Platform"/>
            <consortium name="The Broad Institute Genome Sequencing Center for Infectious Disease"/>
            <person name="Wu L."/>
            <person name="Ma J."/>
        </authorList>
    </citation>
    <scope>NUCLEOTIDE SEQUENCE [LARGE SCALE GENOMIC DNA]</scope>
    <source>
        <strain evidence="4">FCH27</strain>
    </source>
</reference>
<protein>
    <submittedName>
        <fullName evidence="3">SGNH/GDSL hydrolase family protein</fullName>
        <ecNumber evidence="3">3.1.-.-</ecNumber>
    </submittedName>
</protein>
<evidence type="ECO:0000259" key="2">
    <source>
        <dbReference type="Pfam" id="PF13472"/>
    </source>
</evidence>
<dbReference type="EMBL" id="JBHTCH010000001">
    <property type="protein sequence ID" value="MFC7358954.1"/>
    <property type="molecule type" value="Genomic_DNA"/>
</dbReference>
<accession>A0ABW2MZH8</accession>
<evidence type="ECO:0000313" key="4">
    <source>
        <dbReference type="Proteomes" id="UP001596524"/>
    </source>
</evidence>
<dbReference type="Gene3D" id="3.40.50.1110">
    <property type="entry name" value="SGNH hydrolase"/>
    <property type="match status" value="1"/>
</dbReference>
<dbReference type="RefSeq" id="WP_305122271.1">
    <property type="nucleotide sequence ID" value="NZ_JAFMZM010000003.1"/>
</dbReference>
<organism evidence="3 4">
    <name type="scientific">Nocardioides astragali</name>
    <dbReference type="NCBI Taxonomy" id="1776736"/>
    <lineage>
        <taxon>Bacteria</taxon>
        <taxon>Bacillati</taxon>
        <taxon>Actinomycetota</taxon>
        <taxon>Actinomycetes</taxon>
        <taxon>Propionibacteriales</taxon>
        <taxon>Nocardioidaceae</taxon>
        <taxon>Nocardioides</taxon>
    </lineage>
</organism>
<feature type="signal peptide" evidence="1">
    <location>
        <begin position="1"/>
        <end position="28"/>
    </location>
</feature>
<feature type="chain" id="PRO_5046361030" evidence="1">
    <location>
        <begin position="29"/>
        <end position="340"/>
    </location>
</feature>
<dbReference type="CDD" id="cd01823">
    <property type="entry name" value="SEST_like"/>
    <property type="match status" value="1"/>
</dbReference>
<evidence type="ECO:0000313" key="3">
    <source>
        <dbReference type="EMBL" id="MFC7358954.1"/>
    </source>
</evidence>
<dbReference type="EC" id="3.1.-.-" evidence="3"/>
<dbReference type="Pfam" id="PF13472">
    <property type="entry name" value="Lipase_GDSL_2"/>
    <property type="match status" value="1"/>
</dbReference>
<dbReference type="Proteomes" id="UP001596524">
    <property type="component" value="Unassembled WGS sequence"/>
</dbReference>
<evidence type="ECO:0000256" key="1">
    <source>
        <dbReference type="SAM" id="SignalP"/>
    </source>
</evidence>
<dbReference type="PANTHER" id="PTHR37981">
    <property type="entry name" value="LIPASE 2"/>
    <property type="match status" value="1"/>
</dbReference>
<dbReference type="InterPro" id="IPR013830">
    <property type="entry name" value="SGNH_hydro"/>
</dbReference>
<keyword evidence="1" id="KW-0732">Signal</keyword>
<gene>
    <name evidence="3" type="ORF">ACFQO6_01640</name>
</gene>
<comment type="caution">
    <text evidence="3">The sequence shown here is derived from an EMBL/GenBank/DDBJ whole genome shotgun (WGS) entry which is preliminary data.</text>
</comment>
<name>A0ABW2MZH8_9ACTN</name>
<dbReference type="GO" id="GO:0016787">
    <property type="term" value="F:hydrolase activity"/>
    <property type="evidence" value="ECO:0007669"/>
    <property type="project" value="UniProtKB-KW"/>
</dbReference>